<protein>
    <submittedName>
        <fullName evidence="1">Uncharacterized protein</fullName>
    </submittedName>
</protein>
<evidence type="ECO:0000313" key="2">
    <source>
        <dbReference type="Proteomes" id="UP000719412"/>
    </source>
</evidence>
<comment type="caution">
    <text evidence="1">The sequence shown here is derived from an EMBL/GenBank/DDBJ whole genome shotgun (WGS) entry which is preliminary data.</text>
</comment>
<dbReference type="AlphaFoldDB" id="A0A8J6HHA6"/>
<proteinExistence type="predicted"/>
<sequence length="188" mass="21395">MILIIGWAIPALKSAMFQKLARGGGHLTESIFGGGGSGDGWVPSTRSVDYDGIVEQFHFTVLPWLVGVRYPNFCSVCRPICSQLGTEELMHNNELHPRGKLKLKVLHFLRRLPDNKKLTAGEQTLPAINATDTDRFPQIAYSNNFFKPPSCFIRQRDKFHQLKRKSRFFSELQSTDWKLIPKCTFTLI</sequence>
<organism evidence="1 2">
    <name type="scientific">Tenebrio molitor</name>
    <name type="common">Yellow mealworm beetle</name>
    <dbReference type="NCBI Taxonomy" id="7067"/>
    <lineage>
        <taxon>Eukaryota</taxon>
        <taxon>Metazoa</taxon>
        <taxon>Ecdysozoa</taxon>
        <taxon>Arthropoda</taxon>
        <taxon>Hexapoda</taxon>
        <taxon>Insecta</taxon>
        <taxon>Pterygota</taxon>
        <taxon>Neoptera</taxon>
        <taxon>Endopterygota</taxon>
        <taxon>Coleoptera</taxon>
        <taxon>Polyphaga</taxon>
        <taxon>Cucujiformia</taxon>
        <taxon>Tenebrionidae</taxon>
        <taxon>Tenebrio</taxon>
    </lineage>
</organism>
<reference evidence="1" key="2">
    <citation type="submission" date="2021-08" db="EMBL/GenBank/DDBJ databases">
        <authorList>
            <person name="Eriksson T."/>
        </authorList>
    </citation>
    <scope>NUCLEOTIDE SEQUENCE</scope>
    <source>
        <strain evidence="1">Stoneville</strain>
        <tissue evidence="1">Whole head</tissue>
    </source>
</reference>
<gene>
    <name evidence="1" type="ORF">GEV33_008670</name>
</gene>
<evidence type="ECO:0000313" key="1">
    <source>
        <dbReference type="EMBL" id="KAH0814121.1"/>
    </source>
</evidence>
<name>A0A8J6HHA6_TENMO</name>
<keyword evidence="2" id="KW-1185">Reference proteome</keyword>
<dbReference type="EMBL" id="JABDTM020024605">
    <property type="protein sequence ID" value="KAH0814121.1"/>
    <property type="molecule type" value="Genomic_DNA"/>
</dbReference>
<accession>A0A8J6HHA6</accession>
<dbReference type="Proteomes" id="UP000719412">
    <property type="component" value="Unassembled WGS sequence"/>
</dbReference>
<reference evidence="1" key="1">
    <citation type="journal article" date="2020" name="J Insects Food Feed">
        <title>The yellow mealworm (Tenebrio molitor) genome: a resource for the emerging insects as food and feed industry.</title>
        <authorList>
            <person name="Eriksson T."/>
            <person name="Andere A."/>
            <person name="Kelstrup H."/>
            <person name="Emery V."/>
            <person name="Picard C."/>
        </authorList>
    </citation>
    <scope>NUCLEOTIDE SEQUENCE</scope>
    <source>
        <strain evidence="1">Stoneville</strain>
        <tissue evidence="1">Whole head</tissue>
    </source>
</reference>